<organism evidence="1 2">
    <name type="scientific">Aspergillus transmontanensis</name>
    <dbReference type="NCBI Taxonomy" id="1034304"/>
    <lineage>
        <taxon>Eukaryota</taxon>
        <taxon>Fungi</taxon>
        <taxon>Dikarya</taxon>
        <taxon>Ascomycota</taxon>
        <taxon>Pezizomycotina</taxon>
        <taxon>Eurotiomycetes</taxon>
        <taxon>Eurotiomycetidae</taxon>
        <taxon>Eurotiales</taxon>
        <taxon>Aspergillaceae</taxon>
        <taxon>Aspergillus</taxon>
        <taxon>Aspergillus subgen. Circumdati</taxon>
    </lineage>
</organism>
<evidence type="ECO:0000313" key="2">
    <source>
        <dbReference type="Proteomes" id="UP000325433"/>
    </source>
</evidence>
<accession>A0A5N6WI23</accession>
<sequence length="68" mass="7887">MSRGIFRLDADWLPHGYQIRSLRALTPDSAHVHLSFISATTAIQVISTNGLRWHKLNWLLFRSFSTDY</sequence>
<gene>
    <name evidence="1" type="ORF">BDV41DRAFT_516472</name>
</gene>
<reference evidence="2" key="1">
    <citation type="submission" date="2019-04" db="EMBL/GenBank/DDBJ databases">
        <title>Friends and foes A comparative genomics studyof 23 Aspergillus species from section Flavi.</title>
        <authorList>
            <consortium name="DOE Joint Genome Institute"/>
            <person name="Kjaerbolling I."/>
            <person name="Vesth T."/>
            <person name="Frisvad J.C."/>
            <person name="Nybo J.L."/>
            <person name="Theobald S."/>
            <person name="Kildgaard S."/>
            <person name="Isbrandt T."/>
            <person name="Kuo A."/>
            <person name="Sato A."/>
            <person name="Lyhne E.K."/>
            <person name="Kogle M.E."/>
            <person name="Wiebenga A."/>
            <person name="Kun R.S."/>
            <person name="Lubbers R.J."/>
            <person name="Makela M.R."/>
            <person name="Barry K."/>
            <person name="Chovatia M."/>
            <person name="Clum A."/>
            <person name="Daum C."/>
            <person name="Haridas S."/>
            <person name="He G."/>
            <person name="LaButti K."/>
            <person name="Lipzen A."/>
            <person name="Mondo S."/>
            <person name="Riley R."/>
            <person name="Salamov A."/>
            <person name="Simmons B.A."/>
            <person name="Magnuson J.K."/>
            <person name="Henrissat B."/>
            <person name="Mortensen U.H."/>
            <person name="Larsen T.O."/>
            <person name="Devries R.P."/>
            <person name="Grigoriev I.V."/>
            <person name="Machida M."/>
            <person name="Baker S.E."/>
            <person name="Andersen M.R."/>
        </authorList>
    </citation>
    <scope>NUCLEOTIDE SEQUENCE [LARGE SCALE GENOMIC DNA]</scope>
    <source>
        <strain evidence="2">CBS 130015</strain>
    </source>
</reference>
<proteinExistence type="predicted"/>
<evidence type="ECO:0000313" key="1">
    <source>
        <dbReference type="EMBL" id="KAE8319996.1"/>
    </source>
</evidence>
<dbReference type="Proteomes" id="UP000325433">
    <property type="component" value="Unassembled WGS sequence"/>
</dbReference>
<dbReference type="EMBL" id="ML738292">
    <property type="protein sequence ID" value="KAE8319996.1"/>
    <property type="molecule type" value="Genomic_DNA"/>
</dbReference>
<name>A0A5N6WI23_9EURO</name>
<dbReference type="AlphaFoldDB" id="A0A5N6WI23"/>
<keyword evidence="2" id="KW-1185">Reference proteome</keyword>
<protein>
    <submittedName>
        <fullName evidence="1">Uncharacterized protein</fullName>
    </submittedName>
</protein>